<dbReference type="PANTHER" id="PTHR24086">
    <property type="entry name" value="NUCLEAR RECEPTOR SUBFAMILY 5 GROUP A"/>
    <property type="match status" value="1"/>
</dbReference>
<feature type="domain" description="NR LBD" evidence="5">
    <location>
        <begin position="1"/>
        <end position="166"/>
    </location>
</feature>
<evidence type="ECO:0000256" key="4">
    <source>
        <dbReference type="ARBA" id="ARBA00023170"/>
    </source>
</evidence>
<sequence length="168" mass="19312">VDDQMKLLQHAWSDMLILDHIHQRMHNGLPDDTTLPNGQKFDLLSLALLGVPAVAESLQQVQNKLSELKFDPTDYLCVKFLMLLNPEVRGLSNFKLVQEAQEQTQHALLDYTLNFYPHVSDKFGQLVALFPQIRLLTMRGEEFLYFKHLSGSAPVQTLLMEMLHAKRK</sequence>
<dbReference type="FunFam" id="1.10.565.10:FF:000011">
    <property type="entry name" value="Nuclear receptor subfamily 5, group A, member 2"/>
    <property type="match status" value="1"/>
</dbReference>
<comment type="subcellular location">
    <subcellularLocation>
        <location evidence="1">Nucleus</location>
    </subcellularLocation>
</comment>
<keyword evidence="2" id="KW-0805">Transcription regulation</keyword>
<comment type="caution">
    <text evidence="6">The sequence shown here is derived from an EMBL/GenBank/DDBJ whole genome shotgun (WGS) entry which is preliminary data.</text>
</comment>
<dbReference type="Gene3D" id="1.10.565.10">
    <property type="entry name" value="Retinoid X Receptor"/>
    <property type="match status" value="1"/>
</dbReference>
<dbReference type="InterPro" id="IPR000536">
    <property type="entry name" value="Nucl_hrmn_rcpt_lig-bd"/>
</dbReference>
<proteinExistence type="predicted"/>
<evidence type="ECO:0000256" key="3">
    <source>
        <dbReference type="ARBA" id="ARBA00023163"/>
    </source>
</evidence>
<dbReference type="STRING" id="299467.A0A443SK90"/>
<dbReference type="Pfam" id="PF00104">
    <property type="entry name" value="Hormone_recep"/>
    <property type="match status" value="1"/>
</dbReference>
<name>A0A443SK90_9ACAR</name>
<keyword evidence="4 6" id="KW-0675">Receptor</keyword>
<accession>A0A443SK90</accession>
<dbReference type="SUPFAM" id="SSF48508">
    <property type="entry name" value="Nuclear receptor ligand-binding domain"/>
    <property type="match status" value="1"/>
</dbReference>
<dbReference type="InterPro" id="IPR016355">
    <property type="entry name" value="NR5-like"/>
</dbReference>
<dbReference type="GO" id="GO:0000978">
    <property type="term" value="F:RNA polymerase II cis-regulatory region sequence-specific DNA binding"/>
    <property type="evidence" value="ECO:0007669"/>
    <property type="project" value="TreeGrafter"/>
</dbReference>
<dbReference type="PROSITE" id="PS51843">
    <property type="entry name" value="NR_LBD"/>
    <property type="match status" value="1"/>
</dbReference>
<dbReference type="AlphaFoldDB" id="A0A443SK90"/>
<dbReference type="SMART" id="SM00430">
    <property type="entry name" value="HOLI"/>
    <property type="match status" value="1"/>
</dbReference>
<dbReference type="GO" id="GO:0009888">
    <property type="term" value="P:tissue development"/>
    <property type="evidence" value="ECO:0007669"/>
    <property type="project" value="TreeGrafter"/>
</dbReference>
<keyword evidence="3" id="KW-0804">Transcription</keyword>
<organism evidence="6 7">
    <name type="scientific">Leptotrombidium deliense</name>
    <dbReference type="NCBI Taxonomy" id="299467"/>
    <lineage>
        <taxon>Eukaryota</taxon>
        <taxon>Metazoa</taxon>
        <taxon>Ecdysozoa</taxon>
        <taxon>Arthropoda</taxon>
        <taxon>Chelicerata</taxon>
        <taxon>Arachnida</taxon>
        <taxon>Acari</taxon>
        <taxon>Acariformes</taxon>
        <taxon>Trombidiformes</taxon>
        <taxon>Prostigmata</taxon>
        <taxon>Anystina</taxon>
        <taxon>Parasitengona</taxon>
        <taxon>Trombiculoidea</taxon>
        <taxon>Trombiculidae</taxon>
        <taxon>Leptotrombidium</taxon>
    </lineage>
</organism>
<evidence type="ECO:0000256" key="1">
    <source>
        <dbReference type="ARBA" id="ARBA00004123"/>
    </source>
</evidence>
<dbReference type="GO" id="GO:0004879">
    <property type="term" value="F:nuclear receptor activity"/>
    <property type="evidence" value="ECO:0007669"/>
    <property type="project" value="InterPro"/>
</dbReference>
<evidence type="ECO:0000313" key="7">
    <source>
        <dbReference type="Proteomes" id="UP000288716"/>
    </source>
</evidence>
<gene>
    <name evidence="6" type="ORF">B4U80_03141</name>
</gene>
<keyword evidence="7" id="KW-1185">Reference proteome</keyword>
<feature type="non-terminal residue" evidence="6">
    <location>
        <position position="1"/>
    </location>
</feature>
<evidence type="ECO:0000256" key="2">
    <source>
        <dbReference type="ARBA" id="ARBA00023015"/>
    </source>
</evidence>
<evidence type="ECO:0000259" key="5">
    <source>
        <dbReference type="PROSITE" id="PS51843"/>
    </source>
</evidence>
<dbReference type="VEuPathDB" id="VectorBase:LDEU004147"/>
<protein>
    <submittedName>
        <fullName evidence="6">Nuclear hormone receptor FTZ-F1-like protein</fullName>
    </submittedName>
</protein>
<dbReference type="PANTHER" id="PTHR24086:SF15">
    <property type="entry name" value="NUCLEAR HORMONE RECEPTOR FTZ-F1"/>
    <property type="match status" value="1"/>
</dbReference>
<dbReference type="EMBL" id="NCKV01001703">
    <property type="protein sequence ID" value="RWS27892.1"/>
    <property type="molecule type" value="Genomic_DNA"/>
</dbReference>
<dbReference type="GO" id="GO:0009755">
    <property type="term" value="P:hormone-mediated signaling pathway"/>
    <property type="evidence" value="ECO:0007669"/>
    <property type="project" value="TreeGrafter"/>
</dbReference>
<evidence type="ECO:0000313" key="6">
    <source>
        <dbReference type="EMBL" id="RWS27892.1"/>
    </source>
</evidence>
<dbReference type="Proteomes" id="UP000288716">
    <property type="component" value="Unassembled WGS sequence"/>
</dbReference>
<reference evidence="6 7" key="1">
    <citation type="journal article" date="2018" name="Gigascience">
        <title>Genomes of trombidid mites reveal novel predicted allergens and laterally-transferred genes associated with secondary metabolism.</title>
        <authorList>
            <person name="Dong X."/>
            <person name="Chaisiri K."/>
            <person name="Xia D."/>
            <person name="Armstrong S.D."/>
            <person name="Fang Y."/>
            <person name="Donnelly M.J."/>
            <person name="Kadowaki T."/>
            <person name="McGarry J.W."/>
            <person name="Darby A.C."/>
            <person name="Makepeace B.L."/>
        </authorList>
    </citation>
    <scope>NUCLEOTIDE SEQUENCE [LARGE SCALE GENOMIC DNA]</scope>
    <source>
        <strain evidence="6">UoL-UT</strain>
    </source>
</reference>
<dbReference type="OrthoDB" id="6355676at2759"/>
<dbReference type="InterPro" id="IPR035500">
    <property type="entry name" value="NHR-like_dom_sf"/>
</dbReference>
<dbReference type="GO" id="GO:0090575">
    <property type="term" value="C:RNA polymerase II transcription regulator complex"/>
    <property type="evidence" value="ECO:0007669"/>
    <property type="project" value="TreeGrafter"/>
</dbReference>